<keyword evidence="2" id="KW-1185">Reference proteome</keyword>
<dbReference type="AlphaFoldDB" id="A0A9D4KQB5"/>
<proteinExistence type="predicted"/>
<organism evidence="1 2">
    <name type="scientific">Dreissena polymorpha</name>
    <name type="common">Zebra mussel</name>
    <name type="synonym">Mytilus polymorpha</name>
    <dbReference type="NCBI Taxonomy" id="45954"/>
    <lineage>
        <taxon>Eukaryota</taxon>
        <taxon>Metazoa</taxon>
        <taxon>Spiralia</taxon>
        <taxon>Lophotrochozoa</taxon>
        <taxon>Mollusca</taxon>
        <taxon>Bivalvia</taxon>
        <taxon>Autobranchia</taxon>
        <taxon>Heteroconchia</taxon>
        <taxon>Euheterodonta</taxon>
        <taxon>Imparidentia</taxon>
        <taxon>Neoheterodontei</taxon>
        <taxon>Myida</taxon>
        <taxon>Dreissenoidea</taxon>
        <taxon>Dreissenidae</taxon>
        <taxon>Dreissena</taxon>
    </lineage>
</organism>
<comment type="caution">
    <text evidence="1">The sequence shown here is derived from an EMBL/GenBank/DDBJ whole genome shotgun (WGS) entry which is preliminary data.</text>
</comment>
<reference evidence="1" key="1">
    <citation type="journal article" date="2019" name="bioRxiv">
        <title>The Genome of the Zebra Mussel, Dreissena polymorpha: A Resource for Invasive Species Research.</title>
        <authorList>
            <person name="McCartney M.A."/>
            <person name="Auch B."/>
            <person name="Kono T."/>
            <person name="Mallez S."/>
            <person name="Zhang Y."/>
            <person name="Obille A."/>
            <person name="Becker A."/>
            <person name="Abrahante J.E."/>
            <person name="Garbe J."/>
            <person name="Badalamenti J.P."/>
            <person name="Herman A."/>
            <person name="Mangelson H."/>
            <person name="Liachko I."/>
            <person name="Sullivan S."/>
            <person name="Sone E.D."/>
            <person name="Koren S."/>
            <person name="Silverstein K.A.T."/>
            <person name="Beckman K.B."/>
            <person name="Gohl D.M."/>
        </authorList>
    </citation>
    <scope>NUCLEOTIDE SEQUENCE</scope>
    <source>
        <strain evidence="1">Duluth1</strain>
        <tissue evidence="1">Whole animal</tissue>
    </source>
</reference>
<dbReference type="Proteomes" id="UP000828390">
    <property type="component" value="Unassembled WGS sequence"/>
</dbReference>
<gene>
    <name evidence="1" type="ORF">DPMN_116918</name>
</gene>
<sequence length="68" mass="8486">MADGLYFRDRQQRRFRRIDLQTNGLDDDDLRRMYRFSAQSLDRQIFWTIFYDDRRDEKGLCQHDSSYL</sequence>
<evidence type="ECO:0000313" key="2">
    <source>
        <dbReference type="Proteomes" id="UP000828390"/>
    </source>
</evidence>
<dbReference type="EMBL" id="JAIWYP010000004">
    <property type="protein sequence ID" value="KAH3843402.1"/>
    <property type="molecule type" value="Genomic_DNA"/>
</dbReference>
<accession>A0A9D4KQB5</accession>
<reference evidence="1" key="2">
    <citation type="submission" date="2020-11" db="EMBL/GenBank/DDBJ databases">
        <authorList>
            <person name="McCartney M.A."/>
            <person name="Auch B."/>
            <person name="Kono T."/>
            <person name="Mallez S."/>
            <person name="Becker A."/>
            <person name="Gohl D.M."/>
            <person name="Silverstein K.A.T."/>
            <person name="Koren S."/>
            <person name="Bechman K.B."/>
            <person name="Herman A."/>
            <person name="Abrahante J.E."/>
            <person name="Garbe J."/>
        </authorList>
    </citation>
    <scope>NUCLEOTIDE SEQUENCE</scope>
    <source>
        <strain evidence="1">Duluth1</strain>
        <tissue evidence="1">Whole animal</tissue>
    </source>
</reference>
<name>A0A9D4KQB5_DREPO</name>
<evidence type="ECO:0000313" key="1">
    <source>
        <dbReference type="EMBL" id="KAH3843402.1"/>
    </source>
</evidence>
<protein>
    <submittedName>
        <fullName evidence="1">Uncharacterized protein</fullName>
    </submittedName>
</protein>